<dbReference type="Proteomes" id="UP000019373">
    <property type="component" value="Unassembled WGS sequence"/>
</dbReference>
<proteinExistence type="predicted"/>
<protein>
    <recommendedName>
        <fullName evidence="4">Fungal N-terminal domain-containing protein</fullName>
    </recommendedName>
</protein>
<dbReference type="RefSeq" id="XP_007804448.1">
    <property type="nucleotide sequence ID" value="XM_007806257.1"/>
</dbReference>
<dbReference type="GeneID" id="19240442"/>
<gene>
    <name evidence="2" type="ORF">EPUS_05492</name>
</gene>
<feature type="signal peptide" evidence="1">
    <location>
        <begin position="1"/>
        <end position="20"/>
    </location>
</feature>
<evidence type="ECO:0000313" key="3">
    <source>
        <dbReference type="Proteomes" id="UP000019373"/>
    </source>
</evidence>
<evidence type="ECO:0008006" key="4">
    <source>
        <dbReference type="Google" id="ProtNLM"/>
    </source>
</evidence>
<feature type="chain" id="PRO_5004610033" description="Fungal N-terminal domain-containing protein" evidence="1">
    <location>
        <begin position="21"/>
        <end position="577"/>
    </location>
</feature>
<dbReference type="OMA" id="FCGNWLK"/>
<dbReference type="PANTHER" id="PTHR35186">
    <property type="entry name" value="ANK_REP_REGION DOMAIN-CONTAINING PROTEIN"/>
    <property type="match status" value="1"/>
</dbReference>
<dbReference type="PANTHER" id="PTHR35186:SF4">
    <property type="entry name" value="PRION-INHIBITION AND PROPAGATION HELO DOMAIN-CONTAINING PROTEIN"/>
    <property type="match status" value="1"/>
</dbReference>
<keyword evidence="3" id="KW-1185">Reference proteome</keyword>
<dbReference type="EMBL" id="KE721373">
    <property type="protein sequence ID" value="ERF69948.1"/>
    <property type="molecule type" value="Genomic_DNA"/>
</dbReference>
<dbReference type="AlphaFoldDB" id="U1GD08"/>
<name>U1GD08_ENDPU</name>
<dbReference type="OrthoDB" id="3565018at2759"/>
<organism evidence="2 3">
    <name type="scientific">Endocarpon pusillum (strain Z07020 / HMAS-L-300199)</name>
    <name type="common">Lichen-forming fungus</name>
    <dbReference type="NCBI Taxonomy" id="1263415"/>
    <lineage>
        <taxon>Eukaryota</taxon>
        <taxon>Fungi</taxon>
        <taxon>Dikarya</taxon>
        <taxon>Ascomycota</taxon>
        <taxon>Pezizomycotina</taxon>
        <taxon>Eurotiomycetes</taxon>
        <taxon>Chaetothyriomycetidae</taxon>
        <taxon>Verrucariales</taxon>
        <taxon>Verrucariaceae</taxon>
        <taxon>Endocarpon</taxon>
    </lineage>
</organism>
<accession>U1GD08</accession>
<evidence type="ECO:0000256" key="1">
    <source>
        <dbReference type="SAM" id="SignalP"/>
    </source>
</evidence>
<reference evidence="3" key="1">
    <citation type="journal article" date="2014" name="BMC Genomics">
        <title>Genome characteristics reveal the impact of lichenization on lichen-forming fungus Endocarpon pusillum Hedwig (Verrucariales, Ascomycota).</title>
        <authorList>
            <person name="Wang Y.-Y."/>
            <person name="Liu B."/>
            <person name="Zhang X.-Y."/>
            <person name="Zhou Q.-M."/>
            <person name="Zhang T."/>
            <person name="Li H."/>
            <person name="Yu Y.-F."/>
            <person name="Zhang X.-L."/>
            <person name="Hao X.-Y."/>
            <person name="Wang M."/>
            <person name="Wang L."/>
            <person name="Wei J.-C."/>
        </authorList>
    </citation>
    <scope>NUCLEOTIDE SEQUENCE [LARGE SCALE GENOMIC DNA]</scope>
    <source>
        <strain evidence="3">Z07020 / HMAS-L-300199</strain>
    </source>
</reference>
<sequence length="577" mass="65905">MSGMEIAGLVLASIPLVVTALEHYSDGMSTFERWWRYKREVNRVVRLLVAEQALFQGTCEKLLNAVVTPTELERLIELPGGAQWKDSNLDESLRRHLGRSYDSYMSCVEDMDAALKDLEARLELDVNGKPTWVDDSSFKSQMKRIQIIFSRGVYQEALKRLEKNNSILAGLTAQNLELEPIRRRRQMPITKLKYYQQHLVNLYNAIRPCWICGCPTQHYTLLRLDARLYEPATQDKETMPKATVSKDELYFSVVFSTDDENTPVTTRWSWQETCIRPILQGTEQCNMSKREPKAKVSGARHQQPNAEQKNLEAVPSATRKGVKFADEASEPSVTCTSVLTPNAVPAIQLPPRIYNLCEALQAYQAAGISTSNDNYIGYLQCQKQNDLEVRATRRIIVKDARHRQDVASLKQLVPKRDNFAFLVLSRAERLFLAVTVASAVLQLHHTPWLRERWNLDDILVHVNNADDLGRRIYLSKAFPEPLDPRITKENENHPGMGRVNIVTEWATAKRMMSKVVAEAGNRYGDAVRRCIYCEFDSRDTNLNNERFREAVHQGVVAPLGEVFSDFNQPYEIVGRAF</sequence>
<evidence type="ECO:0000313" key="2">
    <source>
        <dbReference type="EMBL" id="ERF69948.1"/>
    </source>
</evidence>
<dbReference type="HOGENOM" id="CLU_026305_3_1_1"/>
<keyword evidence="1" id="KW-0732">Signal</keyword>